<evidence type="ECO:0000256" key="2">
    <source>
        <dbReference type="ARBA" id="ARBA00022771"/>
    </source>
</evidence>
<protein>
    <recommendedName>
        <fullName evidence="6">SWIM-type domain-containing protein</fullName>
    </recommendedName>
</protein>
<dbReference type="SMART" id="SM00575">
    <property type="entry name" value="ZnF_PMZ"/>
    <property type="match status" value="1"/>
</dbReference>
<reference evidence="7" key="3">
    <citation type="journal article" date="2017" name="Nature">
        <title>Genome sequence of the progenitor of the wheat D genome Aegilops tauschii.</title>
        <authorList>
            <person name="Luo M.C."/>
            <person name="Gu Y.Q."/>
            <person name="Puiu D."/>
            <person name="Wang H."/>
            <person name="Twardziok S.O."/>
            <person name="Deal K.R."/>
            <person name="Huo N."/>
            <person name="Zhu T."/>
            <person name="Wang L."/>
            <person name="Wang Y."/>
            <person name="McGuire P.E."/>
            <person name="Liu S."/>
            <person name="Long H."/>
            <person name="Ramasamy R.K."/>
            <person name="Rodriguez J.C."/>
            <person name="Van S.L."/>
            <person name="Yuan L."/>
            <person name="Wang Z."/>
            <person name="Xia Z."/>
            <person name="Xiao L."/>
            <person name="Anderson O.D."/>
            <person name="Ouyang S."/>
            <person name="Liang Y."/>
            <person name="Zimin A.V."/>
            <person name="Pertea G."/>
            <person name="Qi P."/>
            <person name="Bennetzen J.L."/>
            <person name="Dai X."/>
            <person name="Dawson M.W."/>
            <person name="Muller H.G."/>
            <person name="Kugler K."/>
            <person name="Rivarola-Duarte L."/>
            <person name="Spannagl M."/>
            <person name="Mayer K.F.X."/>
            <person name="Lu F.H."/>
            <person name="Bevan M.W."/>
            <person name="Leroy P."/>
            <person name="Li P."/>
            <person name="You F.M."/>
            <person name="Sun Q."/>
            <person name="Liu Z."/>
            <person name="Lyons E."/>
            <person name="Wicker T."/>
            <person name="Salzberg S.L."/>
            <person name="Devos K.M."/>
            <person name="Dvorak J."/>
        </authorList>
    </citation>
    <scope>NUCLEOTIDE SEQUENCE [LARGE SCALE GENOMIC DNA]</scope>
    <source>
        <strain evidence="7">cv. AL8/78</strain>
    </source>
</reference>
<keyword evidence="2 4" id="KW-0863">Zinc-finger</keyword>
<proteinExistence type="predicted"/>
<dbReference type="AlphaFoldDB" id="A0A453MZN1"/>
<dbReference type="STRING" id="200361.A0A453MZN1"/>
<evidence type="ECO:0000313" key="7">
    <source>
        <dbReference type="EnsemblPlants" id="AET6Gv20159300.14"/>
    </source>
</evidence>
<reference evidence="7" key="4">
    <citation type="submission" date="2019-03" db="UniProtKB">
        <authorList>
            <consortium name="EnsemblPlants"/>
        </authorList>
    </citation>
    <scope>IDENTIFICATION</scope>
</reference>
<evidence type="ECO:0000313" key="8">
    <source>
        <dbReference type="Proteomes" id="UP000015105"/>
    </source>
</evidence>
<dbReference type="PANTHER" id="PTHR47482:SF5">
    <property type="entry name" value="FAR1 DOMAIN-CONTAINING PROTEIN"/>
    <property type="match status" value="1"/>
</dbReference>
<dbReference type="OrthoDB" id="1927586at2759"/>
<evidence type="ECO:0000259" key="6">
    <source>
        <dbReference type="PROSITE" id="PS50966"/>
    </source>
</evidence>
<dbReference type="GO" id="GO:0008270">
    <property type="term" value="F:zinc ion binding"/>
    <property type="evidence" value="ECO:0007669"/>
    <property type="project" value="UniProtKB-KW"/>
</dbReference>
<accession>A0A453MZN1</accession>
<organism evidence="7 8">
    <name type="scientific">Aegilops tauschii subsp. strangulata</name>
    <name type="common">Goatgrass</name>
    <dbReference type="NCBI Taxonomy" id="200361"/>
    <lineage>
        <taxon>Eukaryota</taxon>
        <taxon>Viridiplantae</taxon>
        <taxon>Streptophyta</taxon>
        <taxon>Embryophyta</taxon>
        <taxon>Tracheophyta</taxon>
        <taxon>Spermatophyta</taxon>
        <taxon>Magnoliopsida</taxon>
        <taxon>Liliopsida</taxon>
        <taxon>Poales</taxon>
        <taxon>Poaceae</taxon>
        <taxon>BOP clade</taxon>
        <taxon>Pooideae</taxon>
        <taxon>Triticodae</taxon>
        <taxon>Triticeae</taxon>
        <taxon>Triticinae</taxon>
        <taxon>Aegilops</taxon>
    </lineage>
</organism>
<dbReference type="PANTHER" id="PTHR47482">
    <property type="entry name" value="OS11G0632001 PROTEIN"/>
    <property type="match status" value="1"/>
</dbReference>
<dbReference type="PROSITE" id="PS50966">
    <property type="entry name" value="ZF_SWIM"/>
    <property type="match status" value="1"/>
</dbReference>
<keyword evidence="8" id="KW-1185">Reference proteome</keyword>
<dbReference type="InterPro" id="IPR006564">
    <property type="entry name" value="Znf_PMZ"/>
</dbReference>
<evidence type="ECO:0000256" key="3">
    <source>
        <dbReference type="ARBA" id="ARBA00022833"/>
    </source>
</evidence>
<reference evidence="8" key="1">
    <citation type="journal article" date="2014" name="Science">
        <title>Ancient hybridizations among the ancestral genomes of bread wheat.</title>
        <authorList>
            <consortium name="International Wheat Genome Sequencing Consortium,"/>
            <person name="Marcussen T."/>
            <person name="Sandve S.R."/>
            <person name="Heier L."/>
            <person name="Spannagl M."/>
            <person name="Pfeifer M."/>
            <person name="Jakobsen K.S."/>
            <person name="Wulff B.B."/>
            <person name="Steuernagel B."/>
            <person name="Mayer K.F."/>
            <person name="Olsen O.A."/>
        </authorList>
    </citation>
    <scope>NUCLEOTIDE SEQUENCE [LARGE SCALE GENOMIC DNA]</scope>
    <source>
        <strain evidence="8">cv. AL8/78</strain>
    </source>
</reference>
<sequence length="380" mass="42348">MATAGSATMPVEVLQNGLEFLLDPVDRFPLTEVTADVERPDPMVLVDVLQSAPAANDSSCAVLIGQFGESSEQSKIHGKRPHSPTGTAESTGEVNPEAPGWTRRLRIGRAPPDRAPCAGRVTPLEETIRKYADKPTENVVKPEIGMSFDSLGEAYDFYNLYSWELGFGIRYGKSRLNVERTKCTQEIVCGCSSGAVTRTNIAIERHASKIYTRKMFEQFGENLFEGGGGGGGEGAYQIEEVEKKKKYIARHNDAEKRERWSKVAYEVTISDDVDWFDCECGQFAHTGMLCCHALKVMDYIGVQEIPKRHILKRWTKDARDILPQHIAHFQKDQAVNQSFTCRSSTLYLHAMELVRIGGCIRACTWEDEGLDTRGNSSSRN</sequence>
<reference evidence="8" key="2">
    <citation type="journal article" date="2017" name="Nat. Plants">
        <title>The Aegilops tauschii genome reveals multiple impacts of transposons.</title>
        <authorList>
            <person name="Zhao G."/>
            <person name="Zou C."/>
            <person name="Li K."/>
            <person name="Wang K."/>
            <person name="Li T."/>
            <person name="Gao L."/>
            <person name="Zhang X."/>
            <person name="Wang H."/>
            <person name="Yang Z."/>
            <person name="Liu X."/>
            <person name="Jiang W."/>
            <person name="Mao L."/>
            <person name="Kong X."/>
            <person name="Jiao Y."/>
            <person name="Jia J."/>
        </authorList>
    </citation>
    <scope>NUCLEOTIDE SEQUENCE [LARGE SCALE GENOMIC DNA]</scope>
    <source>
        <strain evidence="8">cv. AL8/78</strain>
    </source>
</reference>
<dbReference type="InterPro" id="IPR007527">
    <property type="entry name" value="Znf_SWIM"/>
</dbReference>
<evidence type="ECO:0000256" key="5">
    <source>
        <dbReference type="SAM" id="MobiDB-lite"/>
    </source>
</evidence>
<dbReference type="Proteomes" id="UP000015105">
    <property type="component" value="Chromosome 6D"/>
</dbReference>
<evidence type="ECO:0000256" key="1">
    <source>
        <dbReference type="ARBA" id="ARBA00022723"/>
    </source>
</evidence>
<dbReference type="Gramene" id="AET6Gv20159300.14">
    <property type="protein sequence ID" value="AET6Gv20159300.14"/>
    <property type="gene ID" value="AET6Gv20159300"/>
</dbReference>
<keyword evidence="1" id="KW-0479">Metal-binding</keyword>
<keyword evidence="3" id="KW-0862">Zinc</keyword>
<dbReference type="EnsemblPlants" id="AET6Gv20159300.14">
    <property type="protein sequence ID" value="AET6Gv20159300.14"/>
    <property type="gene ID" value="AET6Gv20159300"/>
</dbReference>
<name>A0A453MZN1_AEGTS</name>
<reference evidence="7" key="5">
    <citation type="journal article" date="2021" name="G3 (Bethesda)">
        <title>Aegilops tauschii genome assembly Aet v5.0 features greater sequence contiguity and improved annotation.</title>
        <authorList>
            <person name="Wang L."/>
            <person name="Zhu T."/>
            <person name="Rodriguez J.C."/>
            <person name="Deal K.R."/>
            <person name="Dubcovsky J."/>
            <person name="McGuire P.E."/>
            <person name="Lux T."/>
            <person name="Spannagl M."/>
            <person name="Mayer K.F.X."/>
            <person name="Baldrich P."/>
            <person name="Meyers B.C."/>
            <person name="Huo N."/>
            <person name="Gu Y.Q."/>
            <person name="Zhou H."/>
            <person name="Devos K.M."/>
            <person name="Bennetzen J.L."/>
            <person name="Unver T."/>
            <person name="Budak H."/>
            <person name="Gulick P.J."/>
            <person name="Galiba G."/>
            <person name="Kalapos B."/>
            <person name="Nelson D.R."/>
            <person name="Li P."/>
            <person name="You F.M."/>
            <person name="Luo M.C."/>
            <person name="Dvorak J."/>
        </authorList>
    </citation>
    <scope>NUCLEOTIDE SEQUENCE [LARGE SCALE GENOMIC DNA]</scope>
    <source>
        <strain evidence="7">cv. AL8/78</strain>
    </source>
</reference>
<feature type="domain" description="SWIM-type" evidence="6">
    <location>
        <begin position="265"/>
        <end position="301"/>
    </location>
</feature>
<feature type="compositionally biased region" description="Polar residues" evidence="5">
    <location>
        <begin position="84"/>
        <end position="93"/>
    </location>
</feature>
<evidence type="ECO:0000256" key="4">
    <source>
        <dbReference type="PROSITE-ProRule" id="PRU00325"/>
    </source>
</evidence>
<feature type="region of interest" description="Disordered" evidence="5">
    <location>
        <begin position="71"/>
        <end position="100"/>
    </location>
</feature>